<proteinExistence type="predicted"/>
<gene>
    <name evidence="1" type="ORF">TGEB3V08_LOCUS2399</name>
</gene>
<sequence>MDEILKTKYERVLKECDLKGNPIDQCERSVLPSFGHVEMMNVDDTLVNLTPRVVYSQELSHVIGRNKFNSWENLHVLLATIQAVSSSNQKLNCNWPRSNKPLVLLATIHAVSSSNQKLNCNWPGSNKLLVLLATIQAVSSSNQSQNVAPCQMIRECPATVFLVR</sequence>
<dbReference type="EMBL" id="OE839711">
    <property type="protein sequence ID" value="CAD7588322.1"/>
    <property type="molecule type" value="Genomic_DNA"/>
</dbReference>
<reference evidence="1" key="1">
    <citation type="submission" date="2020-11" db="EMBL/GenBank/DDBJ databases">
        <authorList>
            <person name="Tran Van P."/>
        </authorList>
    </citation>
    <scope>NUCLEOTIDE SEQUENCE</scope>
</reference>
<accession>A0A7R9JS65</accession>
<name>A0A7R9JS65_TIMGE</name>
<protein>
    <submittedName>
        <fullName evidence="1">Uncharacterized protein</fullName>
    </submittedName>
</protein>
<evidence type="ECO:0000313" key="1">
    <source>
        <dbReference type="EMBL" id="CAD7588322.1"/>
    </source>
</evidence>
<dbReference type="AlphaFoldDB" id="A0A7R9JS65"/>
<organism evidence="1">
    <name type="scientific">Timema genevievae</name>
    <name type="common">Walking stick</name>
    <dbReference type="NCBI Taxonomy" id="629358"/>
    <lineage>
        <taxon>Eukaryota</taxon>
        <taxon>Metazoa</taxon>
        <taxon>Ecdysozoa</taxon>
        <taxon>Arthropoda</taxon>
        <taxon>Hexapoda</taxon>
        <taxon>Insecta</taxon>
        <taxon>Pterygota</taxon>
        <taxon>Neoptera</taxon>
        <taxon>Polyneoptera</taxon>
        <taxon>Phasmatodea</taxon>
        <taxon>Timematodea</taxon>
        <taxon>Timematoidea</taxon>
        <taxon>Timematidae</taxon>
        <taxon>Timema</taxon>
    </lineage>
</organism>